<dbReference type="EMBL" id="KZ110591">
    <property type="protein sequence ID" value="OSX68180.1"/>
    <property type="molecule type" value="Genomic_DNA"/>
</dbReference>
<organism evidence="1 2">
    <name type="scientific">Postia placenta MAD-698-R-SB12</name>
    <dbReference type="NCBI Taxonomy" id="670580"/>
    <lineage>
        <taxon>Eukaryota</taxon>
        <taxon>Fungi</taxon>
        <taxon>Dikarya</taxon>
        <taxon>Basidiomycota</taxon>
        <taxon>Agaricomycotina</taxon>
        <taxon>Agaricomycetes</taxon>
        <taxon>Polyporales</taxon>
        <taxon>Adustoporiaceae</taxon>
        <taxon>Rhodonia</taxon>
    </lineage>
</organism>
<name>A0A1X6NI31_9APHY</name>
<protein>
    <submittedName>
        <fullName evidence="1">Uncharacterized protein</fullName>
    </submittedName>
</protein>
<dbReference type="RefSeq" id="XP_024344974.1">
    <property type="nucleotide sequence ID" value="XM_024477370.1"/>
</dbReference>
<dbReference type="Proteomes" id="UP000194127">
    <property type="component" value="Unassembled WGS sequence"/>
</dbReference>
<accession>A0A1X6NI31</accession>
<evidence type="ECO:0000313" key="2">
    <source>
        <dbReference type="Proteomes" id="UP000194127"/>
    </source>
</evidence>
<reference evidence="1 2" key="1">
    <citation type="submission" date="2017-04" db="EMBL/GenBank/DDBJ databases">
        <title>Genome Sequence of the Model Brown-Rot Fungus Postia placenta SB12.</title>
        <authorList>
            <consortium name="DOE Joint Genome Institute"/>
            <person name="Gaskell J."/>
            <person name="Kersten P."/>
            <person name="Larrondo L.F."/>
            <person name="Canessa P."/>
            <person name="Martinez D."/>
            <person name="Hibbett D."/>
            <person name="Schmoll M."/>
            <person name="Kubicek C.P."/>
            <person name="Martinez A.T."/>
            <person name="Yadav J."/>
            <person name="Master E."/>
            <person name="Magnuson J.K."/>
            <person name="James T."/>
            <person name="Yaver D."/>
            <person name="Berka R."/>
            <person name="Labutti K."/>
            <person name="Lipzen A."/>
            <person name="Aerts A."/>
            <person name="Barry K."/>
            <person name="Henrissat B."/>
            <person name="Blanchette R."/>
            <person name="Grigoriev I."/>
            <person name="Cullen D."/>
        </authorList>
    </citation>
    <scope>NUCLEOTIDE SEQUENCE [LARGE SCALE GENOMIC DNA]</scope>
    <source>
        <strain evidence="1 2">MAD-698-R-SB12</strain>
    </source>
</reference>
<keyword evidence="2" id="KW-1185">Reference proteome</keyword>
<dbReference type="GeneID" id="36322320"/>
<proteinExistence type="predicted"/>
<gene>
    <name evidence="1" type="ORF">POSPLADRAFT_1038333</name>
</gene>
<dbReference type="AlphaFoldDB" id="A0A1X6NI31"/>
<sequence length="82" mass="8695">MAGRAAYEMAVYAASTVDSAPAVFPFVRRATSPLSTRTAHPVEIDRLSPGVAPQLLFKTLVKHAGHADPVSALQPCRTLHGN</sequence>
<evidence type="ECO:0000313" key="1">
    <source>
        <dbReference type="EMBL" id="OSX68180.1"/>
    </source>
</evidence>